<feature type="region of interest" description="Disordered" evidence="1">
    <location>
        <begin position="167"/>
        <end position="228"/>
    </location>
</feature>
<dbReference type="EMBL" id="BK059093">
    <property type="protein sequence ID" value="DAE29308.1"/>
    <property type="molecule type" value="Genomic_DNA"/>
</dbReference>
<evidence type="ECO:0000256" key="1">
    <source>
        <dbReference type="SAM" id="MobiDB-lite"/>
    </source>
</evidence>
<feature type="compositionally biased region" description="Low complexity" evidence="1">
    <location>
        <begin position="186"/>
        <end position="228"/>
    </location>
</feature>
<name>A0A8S5REB1_9VIRU</name>
<sequence>MSKYRLFNMSILKAKAQEGQTEGNLYVAATLENQDCVFEENTSIVMFGVDGLINAIRPYLDTKHGGIAAESNEDKIPERYRFLNGIFVRQKLEHGMSYLLGNDHSPRLDKTTGQPMTMDSVLVFCILISETPKVDGTPNYAKNWDPVSRVRSIERQFFKPVNNTAATVAGNTAPQPAPQATPAPDPLAAATAQPNTATQQPAAQPNVAQPGVQQPGAAAPGSVPPATF</sequence>
<organism evidence="2">
    <name type="scientific">virus sp. ctx9V1</name>
    <dbReference type="NCBI Taxonomy" id="2828001"/>
    <lineage>
        <taxon>Viruses</taxon>
    </lineage>
</organism>
<protein>
    <submittedName>
        <fullName evidence="2">Uncharacterized protein</fullName>
    </submittedName>
</protein>
<accession>A0A8S5REB1</accession>
<evidence type="ECO:0000313" key="2">
    <source>
        <dbReference type="EMBL" id="DAE29308.1"/>
    </source>
</evidence>
<reference evidence="2" key="1">
    <citation type="journal article" date="2021" name="Proc. Natl. Acad. Sci. U.S.A.">
        <title>A Catalog of Tens of Thousands of Viruses from Human Metagenomes Reveals Hidden Associations with Chronic Diseases.</title>
        <authorList>
            <person name="Tisza M.J."/>
            <person name="Buck C.B."/>
        </authorList>
    </citation>
    <scope>NUCLEOTIDE SEQUENCE</scope>
    <source>
        <strain evidence="2">Ctx9V1</strain>
    </source>
</reference>
<feature type="compositionally biased region" description="Pro residues" evidence="1">
    <location>
        <begin position="175"/>
        <end position="185"/>
    </location>
</feature>
<proteinExistence type="predicted"/>